<feature type="compositionally biased region" description="Basic and acidic residues" evidence="1">
    <location>
        <begin position="51"/>
        <end position="60"/>
    </location>
</feature>
<protein>
    <submittedName>
        <fullName evidence="2">Uncharacterized protein</fullName>
    </submittedName>
</protein>
<organism evidence="2 3">
    <name type="scientific">Candidatus Accumulibacter phosphatis</name>
    <dbReference type="NCBI Taxonomy" id="327160"/>
    <lineage>
        <taxon>Bacteria</taxon>
        <taxon>Pseudomonadati</taxon>
        <taxon>Pseudomonadota</taxon>
        <taxon>Betaproteobacteria</taxon>
        <taxon>Candidatus Accumulibacter</taxon>
    </lineage>
</organism>
<keyword evidence="3" id="KW-1185">Reference proteome</keyword>
<proteinExistence type="predicted"/>
<evidence type="ECO:0000313" key="2">
    <source>
        <dbReference type="EMBL" id="TMQ74410.1"/>
    </source>
</evidence>
<accession>A0A5S4EGL3</accession>
<name>A0A5S4EGL3_9PROT</name>
<reference evidence="2 3" key="1">
    <citation type="submission" date="2019-04" db="EMBL/GenBank/DDBJ databases">
        <title>A novel phosphate-accumulating bacterium identified in bioreactor for phosphate removal from wastewater.</title>
        <authorList>
            <person name="Kotlyarov R.Y."/>
            <person name="Beletsky A.V."/>
            <person name="Kallistova A.Y."/>
            <person name="Dorofeev A.G."/>
            <person name="Nikolaev Y.Y."/>
            <person name="Pimenov N.V."/>
            <person name="Ravin N.V."/>
            <person name="Mardanov A.V."/>
        </authorList>
    </citation>
    <scope>NUCLEOTIDE SEQUENCE [LARGE SCALE GENOMIC DNA]</scope>
    <source>
        <strain evidence="2 3">Bin19</strain>
    </source>
</reference>
<dbReference type="AlphaFoldDB" id="A0A5S4EGL3"/>
<dbReference type="EMBL" id="SWAD01000222">
    <property type="protein sequence ID" value="TMQ74410.1"/>
    <property type="molecule type" value="Genomic_DNA"/>
</dbReference>
<sequence length="60" mass="6532">MIESNRLLDILPIFIITAAVSVEENNAIGCHPALNIGHGTTIHRPLPPETLPRHQDTGLL</sequence>
<evidence type="ECO:0000256" key="1">
    <source>
        <dbReference type="SAM" id="MobiDB-lite"/>
    </source>
</evidence>
<gene>
    <name evidence="2" type="ORF">ACCUM_1320</name>
</gene>
<feature type="region of interest" description="Disordered" evidence="1">
    <location>
        <begin position="41"/>
        <end position="60"/>
    </location>
</feature>
<comment type="caution">
    <text evidence="2">The sequence shown here is derived from an EMBL/GenBank/DDBJ whole genome shotgun (WGS) entry which is preliminary data.</text>
</comment>
<evidence type="ECO:0000313" key="3">
    <source>
        <dbReference type="Proteomes" id="UP000306324"/>
    </source>
</evidence>
<dbReference type="Proteomes" id="UP000306324">
    <property type="component" value="Unassembled WGS sequence"/>
</dbReference>